<evidence type="ECO:0000259" key="1">
    <source>
        <dbReference type="Pfam" id="PF00881"/>
    </source>
</evidence>
<accession>E1QUY9</accession>
<sequence length="268" mass="30213">MCEDEVLKDLIPSEALLMFKRLIGKDIGVACDFLMRHYRDEYWPRRAGVMPPLRRVRSNNVVKLPSPKGVTMTVSNAIIARRSAGDFIDEPISIDDLATMLFLGLGITGWTQAYGFDKYPLRAYPSAGALQPIEAYPVVHNVMGLREGLYHYDPFNHALEILRLGRFNSLMANLALGQDHVSRASVVIVLTAFYSRTRWKYWKRALRYVLLDAGAVMENIYVVATGLGLGVRAVGAFYDEELCRFLGIDCVEEFPVLLMLIGKETRGF</sequence>
<evidence type="ECO:0000313" key="3">
    <source>
        <dbReference type="Proteomes" id="UP000006681"/>
    </source>
</evidence>
<dbReference type="PANTHER" id="PTHR43745">
    <property type="entry name" value="NITROREDUCTASE MJ1384-RELATED"/>
    <property type="match status" value="1"/>
</dbReference>
<dbReference type="PANTHER" id="PTHR43745:SF2">
    <property type="entry name" value="NITROREDUCTASE MJ1384-RELATED"/>
    <property type="match status" value="1"/>
</dbReference>
<name>E1QUY9_VULDI</name>
<dbReference type="Proteomes" id="UP000006681">
    <property type="component" value="Chromosome"/>
</dbReference>
<dbReference type="NCBIfam" id="TIGR03605">
    <property type="entry name" value="antibiot_sagB"/>
    <property type="match status" value="1"/>
</dbReference>
<keyword evidence="3" id="KW-1185">Reference proteome</keyword>
<dbReference type="GeneID" id="9752753"/>
<dbReference type="InterPro" id="IPR052544">
    <property type="entry name" value="Bacteriocin_Proc_Enz"/>
</dbReference>
<dbReference type="GO" id="GO:0016491">
    <property type="term" value="F:oxidoreductase activity"/>
    <property type="evidence" value="ECO:0007669"/>
    <property type="project" value="InterPro"/>
</dbReference>
<dbReference type="InterPro" id="IPR029479">
    <property type="entry name" value="Nitroreductase"/>
</dbReference>
<feature type="domain" description="Nitroreductase" evidence="1">
    <location>
        <begin position="79"/>
        <end position="263"/>
    </location>
</feature>
<dbReference type="eggNOG" id="arCOG00288">
    <property type="taxonomic scope" value="Archaea"/>
</dbReference>
<reference evidence="2 3" key="1">
    <citation type="journal article" date="2010" name="Stand. Genomic Sci.">
        <title>Complete genome sequence of Vulcanisaeta distributa type strain (IC-017).</title>
        <authorList>
            <person name="Mavromatis K."/>
            <person name="Sikorski J."/>
            <person name="Pabst E."/>
            <person name="Teshima H."/>
            <person name="Lapidus A."/>
            <person name="Lucas S."/>
            <person name="Nolan M."/>
            <person name="Glavina Del Rio T."/>
            <person name="Cheng J.F."/>
            <person name="Bruce D."/>
            <person name="Goodwin L."/>
            <person name="Pitluck S."/>
            <person name="Liolios K."/>
            <person name="Ivanova N."/>
            <person name="Mikhailova N."/>
            <person name="Pati A."/>
            <person name="Chen A."/>
            <person name="Palaniappan K."/>
            <person name="Land M."/>
            <person name="Hauser L."/>
            <person name="Chang Y.J."/>
            <person name="Jeffries C.D."/>
            <person name="Rohde M."/>
            <person name="Spring S."/>
            <person name="Goker M."/>
            <person name="Wirth R."/>
            <person name="Woyke T."/>
            <person name="Bristow J."/>
            <person name="Eisen J.A."/>
            <person name="Markowitz V."/>
            <person name="Hugenholtz P."/>
            <person name="Klenk H.P."/>
            <person name="Kyrpides N.C."/>
        </authorList>
    </citation>
    <scope>NUCLEOTIDE SEQUENCE [LARGE SCALE GENOMIC DNA]</scope>
    <source>
        <strain evidence="3">DSM 14429 / JCM 11212 / NBRC 100878 / IC-017</strain>
    </source>
</reference>
<reference evidence="3" key="2">
    <citation type="journal article" date="2010" name="Stand. Genomic Sci.">
        <title>Complete genome sequence of Vulcanisaeta distributa type strain (IC-017T).</title>
        <authorList>
            <person name="Mavromatis K."/>
            <person name="Sikorski J."/>
            <person name="Pabst E."/>
            <person name="Teshima H."/>
            <person name="Lapidus A."/>
            <person name="Lucas S."/>
            <person name="Nolan M."/>
            <person name="Glavina Del Rio T."/>
            <person name="Cheng J."/>
            <person name="Bruce D."/>
            <person name="Goodwin L."/>
            <person name="Pitluck S."/>
            <person name="Liolios K."/>
            <person name="Ivanova N."/>
            <person name="Mikhailova N."/>
            <person name="Pati A."/>
            <person name="Chen A."/>
            <person name="Palaniappan K."/>
            <person name="Land M."/>
            <person name="Hauser L."/>
            <person name="Chang Y."/>
            <person name="Jeffries C."/>
            <person name="Rohde M."/>
            <person name="Spring S."/>
            <person name="Goker M."/>
            <person name="Wirth R."/>
            <person name="Woyke T."/>
            <person name="Bristow J."/>
            <person name="Eisen J."/>
            <person name="Markowitz V."/>
            <person name="Hugenholtz P."/>
            <person name="Klenk H."/>
            <person name="Kyrpides N."/>
        </authorList>
    </citation>
    <scope>NUCLEOTIDE SEQUENCE [LARGE SCALE GENOMIC DNA]</scope>
    <source>
        <strain evidence="3">DSM 14429 / JCM 11212 / NBRC 100878 / IC-017</strain>
    </source>
</reference>
<dbReference type="Gene3D" id="3.40.109.10">
    <property type="entry name" value="NADH Oxidase"/>
    <property type="match status" value="1"/>
</dbReference>
<dbReference type="InterPro" id="IPR000415">
    <property type="entry name" value="Nitroreductase-like"/>
</dbReference>
<dbReference type="InterPro" id="IPR020051">
    <property type="entry name" value="SagB-type_dehydrogenase"/>
</dbReference>
<dbReference type="EMBL" id="CP002100">
    <property type="protein sequence ID" value="ADN51180.1"/>
    <property type="molecule type" value="Genomic_DNA"/>
</dbReference>
<dbReference type="STRING" id="572478.Vdis_1808"/>
<dbReference type="RefSeq" id="WP_013336905.1">
    <property type="nucleotide sequence ID" value="NC_014537.1"/>
</dbReference>
<proteinExistence type="predicted"/>
<dbReference type="SUPFAM" id="SSF55469">
    <property type="entry name" value="FMN-dependent nitroreductase-like"/>
    <property type="match status" value="1"/>
</dbReference>
<dbReference type="OrthoDB" id="10206at2157"/>
<organism evidence="2 3">
    <name type="scientific">Vulcanisaeta distributa (strain DSM 14429 / JCM 11212 / NBRC 100878 / IC-017)</name>
    <dbReference type="NCBI Taxonomy" id="572478"/>
    <lineage>
        <taxon>Archaea</taxon>
        <taxon>Thermoproteota</taxon>
        <taxon>Thermoprotei</taxon>
        <taxon>Thermoproteales</taxon>
        <taxon>Thermoproteaceae</taxon>
        <taxon>Vulcanisaeta</taxon>
    </lineage>
</organism>
<evidence type="ECO:0000313" key="2">
    <source>
        <dbReference type="EMBL" id="ADN51180.1"/>
    </source>
</evidence>
<dbReference type="AlphaFoldDB" id="E1QUY9"/>
<dbReference type="CDD" id="cd02142">
    <property type="entry name" value="McbC_SagB-like_oxidoreductase"/>
    <property type="match status" value="1"/>
</dbReference>
<protein>
    <submittedName>
        <fullName evidence="2">SagB-type dehydrogenase domain protein</fullName>
    </submittedName>
</protein>
<dbReference type="HOGENOM" id="CLU_059362_3_2_2"/>
<gene>
    <name evidence="2" type="ordered locus">Vdis_1808</name>
</gene>
<dbReference type="Pfam" id="PF00881">
    <property type="entry name" value="Nitroreductase"/>
    <property type="match status" value="1"/>
</dbReference>
<dbReference type="KEGG" id="vdi:Vdis_1808"/>